<dbReference type="InterPro" id="IPR011912">
    <property type="entry name" value="Heptose_epim"/>
</dbReference>
<dbReference type="SUPFAM" id="SSF51735">
    <property type="entry name" value="NAD(P)-binding Rossmann-fold domains"/>
    <property type="match status" value="1"/>
</dbReference>
<proteinExistence type="predicted"/>
<dbReference type="Pfam" id="PF01370">
    <property type="entry name" value="Epimerase"/>
    <property type="match status" value="1"/>
</dbReference>
<protein>
    <submittedName>
        <fullName evidence="5">ADP-L-glycero-D-manno-heptose-6-epimerase</fullName>
    </submittedName>
</protein>
<evidence type="ECO:0000256" key="1">
    <source>
        <dbReference type="ARBA" id="ARBA00022857"/>
    </source>
</evidence>
<evidence type="ECO:0000313" key="5">
    <source>
        <dbReference type="EMBL" id="GHD21965.1"/>
    </source>
</evidence>
<keyword evidence="1" id="KW-0521">NADP</keyword>
<dbReference type="NCBIfam" id="TIGR02197">
    <property type="entry name" value="heptose_epim"/>
    <property type="match status" value="1"/>
</dbReference>
<name>A0A8J3DRH5_9HYPH</name>
<accession>A0A8J3DRH5</accession>
<dbReference type="Proteomes" id="UP000630142">
    <property type="component" value="Unassembled WGS sequence"/>
</dbReference>
<reference evidence="5" key="2">
    <citation type="submission" date="2020-09" db="EMBL/GenBank/DDBJ databases">
        <authorList>
            <person name="Sun Q."/>
            <person name="Kim S."/>
        </authorList>
    </citation>
    <scope>NUCLEOTIDE SEQUENCE</scope>
    <source>
        <strain evidence="5">KCTC 42249</strain>
    </source>
</reference>
<sequence>MALAVECGEGGMDGSVTDHTGLVLVTGGAGFIGSNVALALAAQGRQVVICDDLGADARWMNLREGTFHDIIAIDDLPRWLSGHEDEVGAIVHMGAISATTERDVDRIVRLNIRASLDLWALCARIGIPFIYASSAATYGDGALGFDDTQDLGQLERLKPLNAYGWSKHFVDRRILADRDRGAPTPPSWAGLKFFNVYGPRESHKGPMRSVIHQIYQTIERGETVTLFKSDNPDYPEGGQMRDFIHVDDCVRFILNVLAKPGTAGIFNVGTGQARTFRELAVATFAAMGREPEISYVDMPPALRARYQYFTEAKTGRGVAGQLAPNYRSLEDGAAEYVAWLRDNPDF</sequence>
<dbReference type="EMBL" id="BMZQ01000004">
    <property type="protein sequence ID" value="GHD21965.1"/>
    <property type="molecule type" value="Genomic_DNA"/>
</dbReference>
<evidence type="ECO:0000313" key="6">
    <source>
        <dbReference type="Proteomes" id="UP000630142"/>
    </source>
</evidence>
<keyword evidence="3" id="KW-0119">Carbohydrate metabolism</keyword>
<evidence type="ECO:0000259" key="4">
    <source>
        <dbReference type="Pfam" id="PF01370"/>
    </source>
</evidence>
<gene>
    <name evidence="5" type="primary">hldD</name>
    <name evidence="5" type="ORF">GCM10016234_35850</name>
</gene>
<organism evidence="5 6">
    <name type="scientific">Tianweitania populi</name>
    <dbReference type="NCBI Taxonomy" id="1607949"/>
    <lineage>
        <taxon>Bacteria</taxon>
        <taxon>Pseudomonadati</taxon>
        <taxon>Pseudomonadota</taxon>
        <taxon>Alphaproteobacteria</taxon>
        <taxon>Hyphomicrobiales</taxon>
        <taxon>Phyllobacteriaceae</taxon>
        <taxon>Tianweitania</taxon>
    </lineage>
</organism>
<reference evidence="5" key="1">
    <citation type="journal article" date="2014" name="Int. J. Syst. Evol. Microbiol.">
        <title>Complete genome sequence of Corynebacterium casei LMG S-19264T (=DSM 44701T), isolated from a smear-ripened cheese.</title>
        <authorList>
            <consortium name="US DOE Joint Genome Institute (JGI-PGF)"/>
            <person name="Walter F."/>
            <person name="Albersmeier A."/>
            <person name="Kalinowski J."/>
            <person name="Ruckert C."/>
        </authorList>
    </citation>
    <scope>NUCLEOTIDE SEQUENCE</scope>
    <source>
        <strain evidence="5">KCTC 42249</strain>
    </source>
</reference>
<dbReference type="PANTHER" id="PTHR43103">
    <property type="entry name" value="NUCLEOSIDE-DIPHOSPHATE-SUGAR EPIMERASE"/>
    <property type="match status" value="1"/>
</dbReference>
<dbReference type="Gene3D" id="3.90.25.10">
    <property type="entry name" value="UDP-galactose 4-epimerase, domain 1"/>
    <property type="match status" value="1"/>
</dbReference>
<comment type="caution">
    <text evidence="5">The sequence shown here is derived from an EMBL/GenBank/DDBJ whole genome shotgun (WGS) entry which is preliminary data.</text>
</comment>
<dbReference type="GO" id="GO:0008712">
    <property type="term" value="F:ADP-glyceromanno-heptose 6-epimerase activity"/>
    <property type="evidence" value="ECO:0007669"/>
    <property type="project" value="InterPro"/>
</dbReference>
<dbReference type="GO" id="GO:0050661">
    <property type="term" value="F:NADP binding"/>
    <property type="evidence" value="ECO:0007669"/>
    <property type="project" value="InterPro"/>
</dbReference>
<feature type="domain" description="NAD-dependent epimerase/dehydratase" evidence="4">
    <location>
        <begin position="23"/>
        <end position="269"/>
    </location>
</feature>
<dbReference type="InterPro" id="IPR001509">
    <property type="entry name" value="Epimerase_deHydtase"/>
</dbReference>
<dbReference type="PANTHER" id="PTHR43103:SF3">
    <property type="entry name" value="ADP-L-GLYCERO-D-MANNO-HEPTOSE-6-EPIMERASE"/>
    <property type="match status" value="1"/>
</dbReference>
<dbReference type="InterPro" id="IPR036291">
    <property type="entry name" value="NAD(P)-bd_dom_sf"/>
</dbReference>
<keyword evidence="6" id="KW-1185">Reference proteome</keyword>
<dbReference type="GO" id="GO:0005975">
    <property type="term" value="P:carbohydrate metabolic process"/>
    <property type="evidence" value="ECO:0007669"/>
    <property type="project" value="InterPro"/>
</dbReference>
<dbReference type="AlphaFoldDB" id="A0A8J3DRH5"/>
<evidence type="ECO:0000256" key="2">
    <source>
        <dbReference type="ARBA" id="ARBA00023235"/>
    </source>
</evidence>
<dbReference type="Gene3D" id="3.40.50.720">
    <property type="entry name" value="NAD(P)-binding Rossmann-like Domain"/>
    <property type="match status" value="1"/>
</dbReference>
<keyword evidence="2" id="KW-0413">Isomerase</keyword>
<evidence type="ECO:0000256" key="3">
    <source>
        <dbReference type="ARBA" id="ARBA00023277"/>
    </source>
</evidence>